<dbReference type="Proteomes" id="UP000177798">
    <property type="component" value="Chromosome 5"/>
</dbReference>
<accession>A0A1D9Q3Q7</accession>
<reference evidence="2" key="1">
    <citation type="journal article" date="2017" name="Genome Biol. Evol.">
        <title>The complete genome sequence of the phytopathogenic fungus Sclerotinia sclerotiorum reveals insights into the genome architecture of broad host range pathogens.</title>
        <authorList>
            <person name="Derbyshire M."/>
            <person name="Denton-Giles M."/>
            <person name="Hegedus D."/>
            <person name="Seifbarghy S."/>
            <person name="Rollins J."/>
            <person name="van Kan J."/>
            <person name="Seidl M.F."/>
            <person name="Faino L."/>
            <person name="Mbengue M."/>
            <person name="Navaud O."/>
            <person name="Raffaele S."/>
            <person name="Hammond-Kosack K."/>
            <person name="Heard S."/>
            <person name="Oliver R."/>
        </authorList>
    </citation>
    <scope>NUCLEOTIDE SEQUENCE [LARGE SCALE GENOMIC DNA]</scope>
    <source>
        <strain evidence="2">ATCC 18683 / 1980 / Ss-1</strain>
    </source>
</reference>
<dbReference type="OrthoDB" id="10568071at2759"/>
<protein>
    <submittedName>
        <fullName evidence="1">Uncharacterized protein</fullName>
    </submittedName>
</protein>
<dbReference type="VEuPathDB" id="FungiDB:sscle_05g042120"/>
<gene>
    <name evidence="1" type="ORF">sscle_05g042120</name>
</gene>
<evidence type="ECO:0000313" key="2">
    <source>
        <dbReference type="Proteomes" id="UP000177798"/>
    </source>
</evidence>
<dbReference type="AlphaFoldDB" id="A0A1D9Q3Q7"/>
<sequence>MFDGSMLQIEILTRPRRFTSFSVRVGTGAVNKTFASDRDTLQKDIWFDFNPNLHGDEPVSRLPPQGYCGYRGKFHNYICHMRNELSMEFRSLRDSHGNLNSTVYAKLHGNRHSLTHYSTN</sequence>
<name>A0A1D9Q3Q7_SCLS1</name>
<evidence type="ECO:0000313" key="1">
    <source>
        <dbReference type="EMBL" id="APA09442.1"/>
    </source>
</evidence>
<organism evidence="1 2">
    <name type="scientific">Sclerotinia sclerotiorum (strain ATCC 18683 / 1980 / Ss-1)</name>
    <name type="common">White mold</name>
    <name type="synonym">Whetzelinia sclerotiorum</name>
    <dbReference type="NCBI Taxonomy" id="665079"/>
    <lineage>
        <taxon>Eukaryota</taxon>
        <taxon>Fungi</taxon>
        <taxon>Dikarya</taxon>
        <taxon>Ascomycota</taxon>
        <taxon>Pezizomycotina</taxon>
        <taxon>Leotiomycetes</taxon>
        <taxon>Helotiales</taxon>
        <taxon>Sclerotiniaceae</taxon>
        <taxon>Sclerotinia</taxon>
    </lineage>
</organism>
<proteinExistence type="predicted"/>
<dbReference type="EMBL" id="CP017818">
    <property type="protein sequence ID" value="APA09442.1"/>
    <property type="molecule type" value="Genomic_DNA"/>
</dbReference>